<dbReference type="GO" id="GO:0005935">
    <property type="term" value="C:cellular bud neck"/>
    <property type="evidence" value="ECO:0007669"/>
    <property type="project" value="TreeGrafter"/>
</dbReference>
<organism evidence="3 4">
    <name type="scientific">Ascodesmis nigricans</name>
    <dbReference type="NCBI Taxonomy" id="341454"/>
    <lineage>
        <taxon>Eukaryota</taxon>
        <taxon>Fungi</taxon>
        <taxon>Dikarya</taxon>
        <taxon>Ascomycota</taxon>
        <taxon>Pezizomycotina</taxon>
        <taxon>Pezizomycetes</taxon>
        <taxon>Pezizales</taxon>
        <taxon>Ascodesmidaceae</taxon>
        <taxon>Ascodesmis</taxon>
    </lineage>
</organism>
<dbReference type="PANTHER" id="PTHR40018">
    <property type="entry name" value="[PSI+] INDUCTION PROTEIN 2"/>
    <property type="match status" value="1"/>
</dbReference>
<evidence type="ECO:0000256" key="2">
    <source>
        <dbReference type="SAM" id="Phobius"/>
    </source>
</evidence>
<dbReference type="InterPro" id="IPR037504">
    <property type="entry name" value="PSI_induc_2"/>
</dbReference>
<dbReference type="AlphaFoldDB" id="A0A4S2MSD6"/>
<feature type="transmembrane region" description="Helical" evidence="2">
    <location>
        <begin position="38"/>
        <end position="59"/>
    </location>
</feature>
<feature type="compositionally biased region" description="Basic and acidic residues" evidence="1">
    <location>
        <begin position="251"/>
        <end position="272"/>
    </location>
</feature>
<reference evidence="3 4" key="1">
    <citation type="submission" date="2019-04" db="EMBL/GenBank/DDBJ databases">
        <title>Comparative genomics and transcriptomics to analyze fruiting body development in filamentous ascomycetes.</title>
        <authorList>
            <consortium name="DOE Joint Genome Institute"/>
            <person name="Lutkenhaus R."/>
            <person name="Traeger S."/>
            <person name="Breuer J."/>
            <person name="Kuo A."/>
            <person name="Lipzen A."/>
            <person name="Pangilinan J."/>
            <person name="Dilworth D."/>
            <person name="Sandor L."/>
            <person name="Poggeler S."/>
            <person name="Barry K."/>
            <person name="Grigoriev I.V."/>
            <person name="Nowrousian M."/>
        </authorList>
    </citation>
    <scope>NUCLEOTIDE SEQUENCE [LARGE SCALE GENOMIC DNA]</scope>
    <source>
        <strain evidence="3 4">CBS 389.68</strain>
    </source>
</reference>
<name>A0A4S2MSD6_9PEZI</name>
<keyword evidence="2" id="KW-0472">Membrane</keyword>
<keyword evidence="4" id="KW-1185">Reference proteome</keyword>
<dbReference type="STRING" id="341454.A0A4S2MSD6"/>
<dbReference type="EMBL" id="ML220139">
    <property type="protein sequence ID" value="TGZ78607.1"/>
    <property type="molecule type" value="Genomic_DNA"/>
</dbReference>
<dbReference type="InParanoid" id="A0A4S2MSD6"/>
<dbReference type="Proteomes" id="UP000298138">
    <property type="component" value="Unassembled WGS sequence"/>
</dbReference>
<feature type="compositionally biased region" description="Low complexity" evidence="1">
    <location>
        <begin position="231"/>
        <end position="241"/>
    </location>
</feature>
<protein>
    <submittedName>
        <fullName evidence="3">Uncharacterized protein</fullName>
    </submittedName>
</protein>
<evidence type="ECO:0000256" key="1">
    <source>
        <dbReference type="SAM" id="MobiDB-lite"/>
    </source>
</evidence>
<accession>A0A4S2MSD6</accession>
<evidence type="ECO:0000313" key="4">
    <source>
        <dbReference type="Proteomes" id="UP000298138"/>
    </source>
</evidence>
<keyword evidence="2" id="KW-0812">Transmembrane</keyword>
<dbReference type="PANTHER" id="PTHR40018:SF1">
    <property type="entry name" value="[PSI+] INDUCTION PROTEIN 2"/>
    <property type="match status" value="1"/>
</dbReference>
<proteinExistence type="predicted"/>
<feature type="compositionally biased region" description="Polar residues" evidence="1">
    <location>
        <begin position="196"/>
        <end position="207"/>
    </location>
</feature>
<dbReference type="OrthoDB" id="5401332at2759"/>
<dbReference type="GO" id="GO:0005886">
    <property type="term" value="C:plasma membrane"/>
    <property type="evidence" value="ECO:0007669"/>
    <property type="project" value="TreeGrafter"/>
</dbReference>
<sequence length="272" mass="30401">MYLNTHSLVQRDLNQKFQDYTDNFTSWDKCMDTKACKIPVIVGICVGSLIIFTFLWCFIRCCMCGYACCSCCCGGCGGRRTKHTKEIVHTGPMPVQFHPSDNAGPQYAYYETRSADALPPMPSIDNKTEVHIPVDNKEIELSPISNDRMRAPSPHAAMPGFEGPGMGPRRASPAGSGYTDMVPPRRKLSDGGALYSGTNFQGPTQSPRPVHLGQPTFLDHQNRLDQRGGYPQQDMQMPQQQAYGYQGPDPRGMEYRQHTQMDGRKPQEWSVI</sequence>
<feature type="region of interest" description="Disordered" evidence="1">
    <location>
        <begin position="153"/>
        <end position="272"/>
    </location>
</feature>
<keyword evidence="2" id="KW-1133">Transmembrane helix</keyword>
<evidence type="ECO:0000313" key="3">
    <source>
        <dbReference type="EMBL" id="TGZ78607.1"/>
    </source>
</evidence>
<gene>
    <name evidence="3" type="ORF">EX30DRAFT_131640</name>
</gene>